<evidence type="ECO:0000313" key="2">
    <source>
        <dbReference type="EMBL" id="WFM82791.1"/>
    </source>
</evidence>
<dbReference type="Pfam" id="PF13275">
    <property type="entry name" value="S4_2"/>
    <property type="match status" value="1"/>
</dbReference>
<dbReference type="CDD" id="cd00165">
    <property type="entry name" value="S4"/>
    <property type="match status" value="1"/>
</dbReference>
<name>A0ABY8FW99_9ACTO</name>
<accession>A0ABY8FW99</accession>
<dbReference type="RefSeq" id="WP_278012217.1">
    <property type="nucleotide sequence ID" value="NZ_CP121208.1"/>
</dbReference>
<dbReference type="Gene3D" id="3.10.290.10">
    <property type="entry name" value="RNA-binding S4 domain"/>
    <property type="match status" value="1"/>
</dbReference>
<dbReference type="EMBL" id="CP121208">
    <property type="protein sequence ID" value="WFM82791.1"/>
    <property type="molecule type" value="Genomic_DNA"/>
</dbReference>
<dbReference type="InterPro" id="IPR036986">
    <property type="entry name" value="S4_RNA-bd_sf"/>
</dbReference>
<dbReference type="SUPFAM" id="SSF55174">
    <property type="entry name" value="Alpha-L RNA-binding motif"/>
    <property type="match status" value="1"/>
</dbReference>
<keyword evidence="3" id="KW-1185">Reference proteome</keyword>
<proteinExistence type="predicted"/>
<protein>
    <submittedName>
        <fullName evidence="2">RNA-binding S4 domain-containing protein</fullName>
    </submittedName>
</protein>
<reference evidence="2 3" key="1">
    <citation type="submission" date="2023-03" db="EMBL/GenBank/DDBJ databases">
        <title>Complete genome of Arcanobacterium canis strain DSM 25104 isolated in 2010 from a canine otitis externa in Germany.</title>
        <authorList>
            <person name="Borowiak M."/>
            <person name="Kreitlow A."/>
            <person name="Malorny B."/>
            <person name="Laemmler C."/>
            <person name="Prenger-Berninghoff E."/>
            <person name="Ploetz M."/>
            <person name="Abdulmawjood A."/>
        </authorList>
    </citation>
    <scope>NUCLEOTIDE SEQUENCE [LARGE SCALE GENOMIC DNA]</scope>
    <source>
        <strain evidence="2 3">DSM 25104</strain>
    </source>
</reference>
<sequence length="77" mass="8111">METFPVKLPIELGQFIKLAGLTETGGQAAEAISSGAFSVNGNVETRRRHKLAEGDVVSATTLDGEVVALRVGSRERA</sequence>
<dbReference type="PROSITE" id="PS50889">
    <property type="entry name" value="S4"/>
    <property type="match status" value="1"/>
</dbReference>
<dbReference type="Proteomes" id="UP001215216">
    <property type="component" value="Chromosome"/>
</dbReference>
<evidence type="ECO:0000256" key="1">
    <source>
        <dbReference type="PROSITE-ProRule" id="PRU00182"/>
    </source>
</evidence>
<keyword evidence="1" id="KW-0694">RNA-binding</keyword>
<evidence type="ECO:0000313" key="3">
    <source>
        <dbReference type="Proteomes" id="UP001215216"/>
    </source>
</evidence>
<gene>
    <name evidence="2" type="ORF">P7079_05125</name>
</gene>
<organism evidence="2 3">
    <name type="scientific">Arcanobacterium canis</name>
    <dbReference type="NCBI Taxonomy" id="999183"/>
    <lineage>
        <taxon>Bacteria</taxon>
        <taxon>Bacillati</taxon>
        <taxon>Actinomycetota</taxon>
        <taxon>Actinomycetes</taxon>
        <taxon>Actinomycetales</taxon>
        <taxon>Actinomycetaceae</taxon>
        <taxon>Arcanobacterium</taxon>
    </lineage>
</organism>